<evidence type="ECO:0000259" key="9">
    <source>
        <dbReference type="PROSITE" id="PS51007"/>
    </source>
</evidence>
<feature type="compositionally biased region" description="Low complexity" evidence="7">
    <location>
        <begin position="66"/>
        <end position="111"/>
    </location>
</feature>
<dbReference type="Pfam" id="PF13442">
    <property type="entry name" value="Cytochrome_CBB3"/>
    <property type="match status" value="1"/>
</dbReference>
<feature type="domain" description="Cytochrome c" evidence="9">
    <location>
        <begin position="121"/>
        <end position="196"/>
    </location>
</feature>
<keyword evidence="2 6" id="KW-0349">Heme</keyword>
<evidence type="ECO:0000256" key="4">
    <source>
        <dbReference type="ARBA" id="ARBA00022982"/>
    </source>
</evidence>
<organism evidence="10 11">
    <name type="scientific">Paenibacillus psychroresistens</name>
    <dbReference type="NCBI Taxonomy" id="1778678"/>
    <lineage>
        <taxon>Bacteria</taxon>
        <taxon>Bacillati</taxon>
        <taxon>Bacillota</taxon>
        <taxon>Bacilli</taxon>
        <taxon>Bacillales</taxon>
        <taxon>Paenibacillaceae</taxon>
        <taxon>Paenibacillus</taxon>
    </lineage>
</organism>
<dbReference type="PROSITE" id="PS51257">
    <property type="entry name" value="PROKAR_LIPOPROTEIN"/>
    <property type="match status" value="1"/>
</dbReference>
<dbReference type="SUPFAM" id="SSF46626">
    <property type="entry name" value="Cytochrome c"/>
    <property type="match status" value="1"/>
</dbReference>
<dbReference type="Proteomes" id="UP000426246">
    <property type="component" value="Chromosome"/>
</dbReference>
<dbReference type="GO" id="GO:0009055">
    <property type="term" value="F:electron transfer activity"/>
    <property type="evidence" value="ECO:0007669"/>
    <property type="project" value="InterPro"/>
</dbReference>
<proteinExistence type="predicted"/>
<dbReference type="InterPro" id="IPR051811">
    <property type="entry name" value="Cytochrome_c550/c551-like"/>
</dbReference>
<dbReference type="OrthoDB" id="7933886at2"/>
<dbReference type="KEGG" id="ppsc:EHS13_28830"/>
<evidence type="ECO:0000256" key="7">
    <source>
        <dbReference type="SAM" id="MobiDB-lite"/>
    </source>
</evidence>
<dbReference type="AlphaFoldDB" id="A0A6B8RS75"/>
<evidence type="ECO:0000256" key="6">
    <source>
        <dbReference type="PROSITE-ProRule" id="PRU00433"/>
    </source>
</evidence>
<keyword evidence="1" id="KW-0813">Transport</keyword>
<dbReference type="RefSeq" id="WP_155703711.1">
    <property type="nucleotide sequence ID" value="NZ_CP034235.1"/>
</dbReference>
<dbReference type="InterPro" id="IPR036909">
    <property type="entry name" value="Cyt_c-like_dom_sf"/>
</dbReference>
<keyword evidence="3 6" id="KW-0479">Metal-binding</keyword>
<evidence type="ECO:0000313" key="10">
    <source>
        <dbReference type="EMBL" id="QGQ98602.1"/>
    </source>
</evidence>
<keyword evidence="11" id="KW-1185">Reference proteome</keyword>
<dbReference type="PROSITE" id="PS51007">
    <property type="entry name" value="CYTC"/>
    <property type="match status" value="1"/>
</dbReference>
<keyword evidence="5 6" id="KW-0408">Iron</keyword>
<feature type="compositionally biased region" description="Polar residues" evidence="7">
    <location>
        <begin position="54"/>
        <end position="65"/>
    </location>
</feature>
<feature type="signal peptide" evidence="8">
    <location>
        <begin position="1"/>
        <end position="22"/>
    </location>
</feature>
<keyword evidence="8" id="KW-0732">Signal</keyword>
<sequence length="196" mass="19411">MLRRLSALLLSISIVVALTACGSDKPAESSTAPAISPIAASPTNSPLAEASGSPEATASPQATLETSATPVPTTTPEASAPAATPTVTPKAAATATPKATATAKPTSTAAPTPSPKPPVAVNSGAAEALFKQSCTSCHGVDLAGDFGPNLQKIGGKLTKAQITTQITNGGDAMPSFNKSLKAEEIQILAAWLAAKK</sequence>
<dbReference type="Gene3D" id="1.10.760.10">
    <property type="entry name" value="Cytochrome c-like domain"/>
    <property type="match status" value="1"/>
</dbReference>
<dbReference type="InterPro" id="IPR009056">
    <property type="entry name" value="Cyt_c-like_dom"/>
</dbReference>
<dbReference type="PANTHER" id="PTHR37823:SF2">
    <property type="entry name" value="CYTOCHROME C-550"/>
    <property type="match status" value="1"/>
</dbReference>
<accession>A0A6B8RS75</accession>
<evidence type="ECO:0000256" key="5">
    <source>
        <dbReference type="ARBA" id="ARBA00023004"/>
    </source>
</evidence>
<protein>
    <recommendedName>
        <fullName evidence="9">Cytochrome c domain-containing protein</fullName>
    </recommendedName>
</protein>
<gene>
    <name evidence="10" type="ORF">EHS13_28830</name>
</gene>
<evidence type="ECO:0000256" key="2">
    <source>
        <dbReference type="ARBA" id="ARBA00022617"/>
    </source>
</evidence>
<evidence type="ECO:0000256" key="1">
    <source>
        <dbReference type="ARBA" id="ARBA00022448"/>
    </source>
</evidence>
<dbReference type="GO" id="GO:0020037">
    <property type="term" value="F:heme binding"/>
    <property type="evidence" value="ECO:0007669"/>
    <property type="project" value="InterPro"/>
</dbReference>
<reference evidence="11" key="1">
    <citation type="submission" date="2018-11" db="EMBL/GenBank/DDBJ databases">
        <title>Complete genome sequence of Paenibacillus sp. ML311-T8.</title>
        <authorList>
            <person name="Nam Y.-D."/>
            <person name="Kang J."/>
            <person name="Chung W.-H."/>
            <person name="Park Y.S."/>
        </authorList>
    </citation>
    <scope>NUCLEOTIDE SEQUENCE [LARGE SCALE GENOMIC DNA]</scope>
    <source>
        <strain evidence="11">ML311-T8</strain>
    </source>
</reference>
<evidence type="ECO:0000256" key="3">
    <source>
        <dbReference type="ARBA" id="ARBA00022723"/>
    </source>
</evidence>
<feature type="chain" id="PRO_5025600708" description="Cytochrome c domain-containing protein" evidence="8">
    <location>
        <begin position="23"/>
        <end position="196"/>
    </location>
</feature>
<evidence type="ECO:0000313" key="11">
    <source>
        <dbReference type="Proteomes" id="UP000426246"/>
    </source>
</evidence>
<feature type="compositionally biased region" description="Low complexity" evidence="7">
    <location>
        <begin position="28"/>
        <end position="46"/>
    </location>
</feature>
<dbReference type="EMBL" id="CP034235">
    <property type="protein sequence ID" value="QGQ98602.1"/>
    <property type="molecule type" value="Genomic_DNA"/>
</dbReference>
<dbReference type="GO" id="GO:0046872">
    <property type="term" value="F:metal ion binding"/>
    <property type="evidence" value="ECO:0007669"/>
    <property type="project" value="UniProtKB-KW"/>
</dbReference>
<evidence type="ECO:0000256" key="8">
    <source>
        <dbReference type="SAM" id="SignalP"/>
    </source>
</evidence>
<dbReference type="PANTHER" id="PTHR37823">
    <property type="entry name" value="CYTOCHROME C-553-LIKE"/>
    <property type="match status" value="1"/>
</dbReference>
<keyword evidence="4" id="KW-0249">Electron transport</keyword>
<feature type="region of interest" description="Disordered" evidence="7">
    <location>
        <begin position="24"/>
        <end position="121"/>
    </location>
</feature>
<name>A0A6B8RS75_9BACL</name>